<dbReference type="GO" id="GO:0000976">
    <property type="term" value="F:transcription cis-regulatory region binding"/>
    <property type="evidence" value="ECO:0007669"/>
    <property type="project" value="TreeGrafter"/>
</dbReference>
<dbReference type="PROSITE" id="PS50110">
    <property type="entry name" value="RESPONSE_REGULATORY"/>
    <property type="match status" value="1"/>
</dbReference>
<gene>
    <name evidence="2" type="ORF">HS99_0005095</name>
</gene>
<dbReference type="InterPro" id="IPR011006">
    <property type="entry name" value="CheY-like_superfamily"/>
</dbReference>
<organism evidence="2 3">
    <name type="scientific">Kitasatospora aureofaciens</name>
    <name type="common">Streptomyces aureofaciens</name>
    <dbReference type="NCBI Taxonomy" id="1894"/>
    <lineage>
        <taxon>Bacteria</taxon>
        <taxon>Bacillati</taxon>
        <taxon>Actinomycetota</taxon>
        <taxon>Actinomycetes</taxon>
        <taxon>Kitasatosporales</taxon>
        <taxon>Streptomycetaceae</taxon>
        <taxon>Kitasatospora</taxon>
    </lineage>
</organism>
<evidence type="ECO:0000256" key="1">
    <source>
        <dbReference type="ARBA" id="ARBA00023125"/>
    </source>
</evidence>
<comment type="caution">
    <text evidence="2">The sequence shown here is derived from an EMBL/GenBank/DDBJ whole genome shotgun (WGS) entry which is preliminary data.</text>
</comment>
<dbReference type="SMART" id="SM00862">
    <property type="entry name" value="Trans_reg_C"/>
    <property type="match status" value="1"/>
</dbReference>
<accession>A0A1E7N927</accession>
<protein>
    <submittedName>
        <fullName evidence="2">DNA-binding response regulator</fullName>
    </submittedName>
</protein>
<dbReference type="InterPro" id="IPR036388">
    <property type="entry name" value="WH-like_DNA-bd_sf"/>
</dbReference>
<dbReference type="GO" id="GO:0005829">
    <property type="term" value="C:cytosol"/>
    <property type="evidence" value="ECO:0007669"/>
    <property type="project" value="TreeGrafter"/>
</dbReference>
<dbReference type="GO" id="GO:0006355">
    <property type="term" value="P:regulation of DNA-templated transcription"/>
    <property type="evidence" value="ECO:0007669"/>
    <property type="project" value="InterPro"/>
</dbReference>
<dbReference type="GO" id="GO:0032993">
    <property type="term" value="C:protein-DNA complex"/>
    <property type="evidence" value="ECO:0007669"/>
    <property type="project" value="TreeGrafter"/>
</dbReference>
<proteinExistence type="predicted"/>
<dbReference type="CDD" id="cd00383">
    <property type="entry name" value="trans_reg_C"/>
    <property type="match status" value="1"/>
</dbReference>
<keyword evidence="3" id="KW-1185">Reference proteome</keyword>
<dbReference type="Pfam" id="PF00486">
    <property type="entry name" value="Trans_reg_C"/>
    <property type="match status" value="1"/>
</dbReference>
<name>A0A1E7N927_KITAU</name>
<dbReference type="Gene3D" id="1.10.10.10">
    <property type="entry name" value="Winged helix-like DNA-binding domain superfamily/Winged helix DNA-binding domain"/>
    <property type="match status" value="1"/>
</dbReference>
<sequence>MRVLVIEDDAGLAPVVVRGLREAGFAVDLAGDLAEADLKLAVNAYDCMVADRSLPDGDALTLVAALRRAGSRLPVLLLTALDAVADRVAGFEHGADDYLVKPFAFAELNARVRALCRRDQPARLPELRVGDLELDFPRRRVRRAGVLLTLTAKEFAVLEVLMLRAGEVVTRSELIERCWDEHTEPLSNVVDVLIGQLRRRLGPPELIETVRGAGYRLADPADRP</sequence>
<keyword evidence="1 2" id="KW-0238">DNA-binding</keyword>
<dbReference type="OrthoDB" id="9802426at2"/>
<evidence type="ECO:0000313" key="2">
    <source>
        <dbReference type="EMBL" id="OEV37189.1"/>
    </source>
</evidence>
<dbReference type="Gene3D" id="6.10.250.690">
    <property type="match status" value="1"/>
</dbReference>
<dbReference type="InterPro" id="IPR039420">
    <property type="entry name" value="WalR-like"/>
</dbReference>
<dbReference type="Gene3D" id="3.40.50.2300">
    <property type="match status" value="1"/>
</dbReference>
<dbReference type="RefSeq" id="WP_030556589.1">
    <property type="nucleotide sequence ID" value="NZ_BMUB01000015.1"/>
</dbReference>
<evidence type="ECO:0000313" key="3">
    <source>
        <dbReference type="Proteomes" id="UP000037395"/>
    </source>
</evidence>
<dbReference type="InterPro" id="IPR001867">
    <property type="entry name" value="OmpR/PhoB-type_DNA-bd"/>
</dbReference>
<dbReference type="EMBL" id="JPRF03000021">
    <property type="protein sequence ID" value="OEV37189.1"/>
    <property type="molecule type" value="Genomic_DNA"/>
</dbReference>
<dbReference type="PANTHER" id="PTHR48111">
    <property type="entry name" value="REGULATOR OF RPOS"/>
    <property type="match status" value="1"/>
</dbReference>
<dbReference type="Pfam" id="PF00072">
    <property type="entry name" value="Response_reg"/>
    <property type="match status" value="1"/>
</dbReference>
<dbReference type="SUPFAM" id="SSF52172">
    <property type="entry name" value="CheY-like"/>
    <property type="match status" value="1"/>
</dbReference>
<dbReference type="GO" id="GO:0000156">
    <property type="term" value="F:phosphorelay response regulator activity"/>
    <property type="evidence" value="ECO:0007669"/>
    <property type="project" value="TreeGrafter"/>
</dbReference>
<dbReference type="PANTHER" id="PTHR48111:SF36">
    <property type="entry name" value="TRANSCRIPTIONAL REGULATORY PROTEIN CUTR"/>
    <property type="match status" value="1"/>
</dbReference>
<dbReference type="GeneID" id="97488379"/>
<dbReference type="Proteomes" id="UP000037395">
    <property type="component" value="Unassembled WGS sequence"/>
</dbReference>
<dbReference type="PROSITE" id="PS51755">
    <property type="entry name" value="OMPR_PHOB"/>
    <property type="match status" value="1"/>
</dbReference>
<reference evidence="2" key="1">
    <citation type="submission" date="2016-08" db="EMBL/GenBank/DDBJ databases">
        <title>Sequencing, Assembly and Comparative Genomics of S. aureofaciens ATCC 10762.</title>
        <authorList>
            <person name="Gradnigo J.S."/>
            <person name="Johnson N."/>
            <person name="Somerville G.A."/>
        </authorList>
    </citation>
    <scope>NUCLEOTIDE SEQUENCE [LARGE SCALE GENOMIC DNA]</scope>
    <source>
        <strain evidence="2">ATCC 10762</strain>
    </source>
</reference>
<dbReference type="SMART" id="SM00448">
    <property type="entry name" value="REC"/>
    <property type="match status" value="1"/>
</dbReference>
<dbReference type="KEGG" id="kau:B6264_23880"/>
<dbReference type="InterPro" id="IPR001789">
    <property type="entry name" value="Sig_transdc_resp-reg_receiver"/>
</dbReference>
<dbReference type="AlphaFoldDB" id="A0A1E7N927"/>